<gene>
    <name evidence="1" type="ORF">BDV96DRAFT_563231</name>
</gene>
<evidence type="ECO:0000313" key="2">
    <source>
        <dbReference type="Proteomes" id="UP000799770"/>
    </source>
</evidence>
<reference evidence="1" key="1">
    <citation type="journal article" date="2020" name="Stud. Mycol.">
        <title>101 Dothideomycetes genomes: a test case for predicting lifestyles and emergence of pathogens.</title>
        <authorList>
            <person name="Haridas S."/>
            <person name="Albert R."/>
            <person name="Binder M."/>
            <person name="Bloem J."/>
            <person name="Labutti K."/>
            <person name="Salamov A."/>
            <person name="Andreopoulos B."/>
            <person name="Baker S."/>
            <person name="Barry K."/>
            <person name="Bills G."/>
            <person name="Bluhm B."/>
            <person name="Cannon C."/>
            <person name="Castanera R."/>
            <person name="Culley D."/>
            <person name="Daum C."/>
            <person name="Ezra D."/>
            <person name="Gonzalez J."/>
            <person name="Henrissat B."/>
            <person name="Kuo A."/>
            <person name="Liang C."/>
            <person name="Lipzen A."/>
            <person name="Lutzoni F."/>
            <person name="Magnuson J."/>
            <person name="Mondo S."/>
            <person name="Nolan M."/>
            <person name="Ohm R."/>
            <person name="Pangilinan J."/>
            <person name="Park H.-J."/>
            <person name="Ramirez L."/>
            <person name="Alfaro M."/>
            <person name="Sun H."/>
            <person name="Tritt A."/>
            <person name="Yoshinaga Y."/>
            <person name="Zwiers L.-H."/>
            <person name="Turgeon B."/>
            <person name="Goodwin S."/>
            <person name="Spatafora J."/>
            <person name="Crous P."/>
            <person name="Grigoriev I."/>
        </authorList>
    </citation>
    <scope>NUCLEOTIDE SEQUENCE</scope>
    <source>
        <strain evidence="1">CBS 627.86</strain>
    </source>
</reference>
<dbReference type="Proteomes" id="UP000799770">
    <property type="component" value="Unassembled WGS sequence"/>
</dbReference>
<evidence type="ECO:0000313" key="1">
    <source>
        <dbReference type="EMBL" id="KAF2122292.1"/>
    </source>
</evidence>
<keyword evidence="2" id="KW-1185">Reference proteome</keyword>
<dbReference type="AlphaFoldDB" id="A0A6A5ZRG6"/>
<organism evidence="1 2">
    <name type="scientific">Lophiotrema nucula</name>
    <dbReference type="NCBI Taxonomy" id="690887"/>
    <lineage>
        <taxon>Eukaryota</taxon>
        <taxon>Fungi</taxon>
        <taxon>Dikarya</taxon>
        <taxon>Ascomycota</taxon>
        <taxon>Pezizomycotina</taxon>
        <taxon>Dothideomycetes</taxon>
        <taxon>Pleosporomycetidae</taxon>
        <taxon>Pleosporales</taxon>
        <taxon>Lophiotremataceae</taxon>
        <taxon>Lophiotrema</taxon>
    </lineage>
</organism>
<dbReference type="EMBL" id="ML977311">
    <property type="protein sequence ID" value="KAF2122292.1"/>
    <property type="molecule type" value="Genomic_DNA"/>
</dbReference>
<proteinExistence type="predicted"/>
<protein>
    <submittedName>
        <fullName evidence="1">Uncharacterized protein</fullName>
    </submittedName>
</protein>
<sequence>MVLFSLPKLRISFFTYLVLIVHGNLPSRTLIDTSTRDLFFRTSSLVARVRQCSSGTVHLEVVINEISSRKQH</sequence>
<accession>A0A6A5ZRG6</accession>
<name>A0A6A5ZRG6_9PLEO</name>